<dbReference type="AlphaFoldDB" id="A0AAD9T1M5"/>
<evidence type="ECO:0000313" key="4">
    <source>
        <dbReference type="Proteomes" id="UP001285354"/>
    </source>
</evidence>
<protein>
    <recommendedName>
        <fullName evidence="2">DJ-1/PfpI domain-containing protein</fullName>
    </recommendedName>
</protein>
<keyword evidence="1" id="KW-0732">Signal</keyword>
<evidence type="ECO:0000256" key="1">
    <source>
        <dbReference type="SAM" id="SignalP"/>
    </source>
</evidence>
<feature type="domain" description="DJ-1/PfpI" evidence="2">
    <location>
        <begin position="36"/>
        <end position="212"/>
    </location>
</feature>
<organism evidence="3 4">
    <name type="scientific">Diplocarpon rosae</name>
    <dbReference type="NCBI Taxonomy" id="946125"/>
    <lineage>
        <taxon>Eukaryota</taxon>
        <taxon>Fungi</taxon>
        <taxon>Dikarya</taxon>
        <taxon>Ascomycota</taxon>
        <taxon>Pezizomycotina</taxon>
        <taxon>Leotiomycetes</taxon>
        <taxon>Helotiales</taxon>
        <taxon>Drepanopezizaceae</taxon>
        <taxon>Diplocarpon</taxon>
    </lineage>
</organism>
<accession>A0AAD9T1M5</accession>
<name>A0AAD9T1M5_9HELO</name>
<evidence type="ECO:0000259" key="2">
    <source>
        <dbReference type="Pfam" id="PF01965"/>
    </source>
</evidence>
<dbReference type="Proteomes" id="UP001285354">
    <property type="component" value="Unassembled WGS sequence"/>
</dbReference>
<comment type="caution">
    <text evidence="3">The sequence shown here is derived from an EMBL/GenBank/DDBJ whole genome shotgun (WGS) entry which is preliminary data.</text>
</comment>
<keyword evidence="4" id="KW-1185">Reference proteome</keyword>
<dbReference type="PANTHER" id="PTHR43130">
    <property type="entry name" value="ARAC-FAMILY TRANSCRIPTIONAL REGULATOR"/>
    <property type="match status" value="1"/>
</dbReference>
<dbReference type="SUPFAM" id="SSF52317">
    <property type="entry name" value="Class I glutamine amidotransferase-like"/>
    <property type="match status" value="1"/>
</dbReference>
<dbReference type="EMBL" id="JAUBYV010000003">
    <property type="protein sequence ID" value="KAK2627700.1"/>
    <property type="molecule type" value="Genomic_DNA"/>
</dbReference>
<dbReference type="PANTHER" id="PTHR43130:SF15">
    <property type="entry name" value="THIJ_PFPI FAMILY PROTEIN (AFU_ORTHOLOGUE AFUA_5G14240)"/>
    <property type="match status" value="1"/>
</dbReference>
<dbReference type="InterPro" id="IPR002818">
    <property type="entry name" value="DJ-1/PfpI"/>
</dbReference>
<dbReference type="Pfam" id="PF01965">
    <property type="entry name" value="DJ-1_PfpI"/>
    <property type="match status" value="1"/>
</dbReference>
<gene>
    <name evidence="3" type="ORF">QTJ16_002346</name>
</gene>
<dbReference type="InterPro" id="IPR052158">
    <property type="entry name" value="INH-QAR"/>
</dbReference>
<dbReference type="CDD" id="cd03139">
    <property type="entry name" value="GATase1_PfpI_2"/>
    <property type="match status" value="1"/>
</dbReference>
<dbReference type="Gene3D" id="3.40.50.880">
    <property type="match status" value="1"/>
</dbReference>
<dbReference type="InterPro" id="IPR029062">
    <property type="entry name" value="Class_I_gatase-like"/>
</dbReference>
<feature type="signal peptide" evidence="1">
    <location>
        <begin position="1"/>
        <end position="22"/>
    </location>
</feature>
<feature type="chain" id="PRO_5042006197" description="DJ-1/PfpI domain-containing protein" evidence="1">
    <location>
        <begin position="23"/>
        <end position="260"/>
    </location>
</feature>
<sequence length="260" mass="27849">MRLFSQSVQLVSFLGFASTARGQNVTAPPPSRFGYVLFPGFQALDVFGPLDALNLLSLTTTLNLTLIAATLEPVHTDQMPWLVNAANATFGEAIVPTHTFETAPADLDVLIVPGGLGTRAPGTLLDAPIEFVRARYPTVRYLISVCTGAVIAARAGVLDGRCATTNKKAWAQTTAWGPEVKWVPEARWVQDGNIWSSSGVSAGIDTILAFIAAVYGEAEAVTVTNAMEYRRETNPKDDPFAALYGLTDANNSTNQEIEKC</sequence>
<reference evidence="3" key="1">
    <citation type="submission" date="2023-06" db="EMBL/GenBank/DDBJ databases">
        <title>Draft genome of Marssonina rosae.</title>
        <authorList>
            <person name="Cheng Q."/>
        </authorList>
    </citation>
    <scope>NUCLEOTIDE SEQUENCE</scope>
    <source>
        <strain evidence="3">R4</strain>
    </source>
</reference>
<proteinExistence type="predicted"/>
<evidence type="ECO:0000313" key="3">
    <source>
        <dbReference type="EMBL" id="KAK2627700.1"/>
    </source>
</evidence>